<dbReference type="InterPro" id="IPR002226">
    <property type="entry name" value="Catalase_haem_BS"/>
</dbReference>
<evidence type="ECO:0000256" key="4">
    <source>
        <dbReference type="SAM" id="MobiDB-lite"/>
    </source>
</evidence>
<dbReference type="GO" id="GO:0005737">
    <property type="term" value="C:cytoplasm"/>
    <property type="evidence" value="ECO:0007669"/>
    <property type="project" value="TreeGrafter"/>
</dbReference>
<dbReference type="Proteomes" id="UP000326678">
    <property type="component" value="Chromosome Gxm1"/>
</dbReference>
<evidence type="ECO:0000256" key="1">
    <source>
        <dbReference type="ARBA" id="ARBA00001971"/>
    </source>
</evidence>
<dbReference type="SUPFAM" id="SSF56634">
    <property type="entry name" value="Heme-dependent catalase-like"/>
    <property type="match status" value="1"/>
</dbReference>
<feature type="compositionally biased region" description="Basic and acidic residues" evidence="4">
    <location>
        <begin position="83"/>
        <end position="96"/>
    </location>
</feature>
<evidence type="ECO:0000259" key="5">
    <source>
        <dbReference type="Pfam" id="PF00199"/>
    </source>
</evidence>
<gene>
    <name evidence="6" type="ORF">GXM_05886</name>
</gene>
<dbReference type="EC" id="1.11.1.6" evidence="3"/>
<dbReference type="PANTHER" id="PTHR11465:SF23">
    <property type="entry name" value="CATALASE-2"/>
    <property type="match status" value="1"/>
</dbReference>
<evidence type="ECO:0000313" key="6">
    <source>
        <dbReference type="EMBL" id="QFS48392.1"/>
    </source>
</evidence>
<proteinExistence type="predicted"/>
<name>A0A5P8W739_9NOSO</name>
<comment type="cofactor">
    <cofactor evidence="1">
        <name>heme</name>
        <dbReference type="ChEBI" id="CHEBI:30413"/>
    </cofactor>
</comment>
<feature type="region of interest" description="Disordered" evidence="4">
    <location>
        <begin position="79"/>
        <end position="98"/>
    </location>
</feature>
<evidence type="ECO:0000313" key="7">
    <source>
        <dbReference type="Proteomes" id="UP000326678"/>
    </source>
</evidence>
<protein>
    <recommendedName>
        <fullName evidence="3">catalase</fullName>
        <ecNumber evidence="3">1.11.1.6</ecNumber>
    </recommendedName>
</protein>
<evidence type="ECO:0000256" key="2">
    <source>
        <dbReference type="ARBA" id="ARBA00002974"/>
    </source>
</evidence>
<dbReference type="GO" id="GO:0020037">
    <property type="term" value="F:heme binding"/>
    <property type="evidence" value="ECO:0007669"/>
    <property type="project" value="InterPro"/>
</dbReference>
<comment type="function">
    <text evidence="2">Decomposes hydrogen peroxide into water and oxygen; serves to protect cells from the toxic effects of hydrogen peroxide.</text>
</comment>
<dbReference type="PROSITE" id="PS00437">
    <property type="entry name" value="CATALASE_1"/>
    <property type="match status" value="1"/>
</dbReference>
<dbReference type="GO" id="GO:0004096">
    <property type="term" value="F:catalase activity"/>
    <property type="evidence" value="ECO:0007669"/>
    <property type="project" value="UniProtKB-EC"/>
</dbReference>
<dbReference type="InterPro" id="IPR018028">
    <property type="entry name" value="Catalase"/>
</dbReference>
<organism evidence="6 7">
    <name type="scientific">Nostoc sphaeroides CCNUC1</name>
    <dbReference type="NCBI Taxonomy" id="2653204"/>
    <lineage>
        <taxon>Bacteria</taxon>
        <taxon>Bacillati</taxon>
        <taxon>Cyanobacteriota</taxon>
        <taxon>Cyanophyceae</taxon>
        <taxon>Nostocales</taxon>
        <taxon>Nostocaceae</taxon>
        <taxon>Nostoc</taxon>
    </lineage>
</organism>
<feature type="domain" description="Catalase core" evidence="5">
    <location>
        <begin position="3"/>
        <end position="82"/>
    </location>
</feature>
<dbReference type="GO" id="GO:0042542">
    <property type="term" value="P:response to hydrogen peroxide"/>
    <property type="evidence" value="ECO:0007669"/>
    <property type="project" value="TreeGrafter"/>
</dbReference>
<dbReference type="Pfam" id="PF00199">
    <property type="entry name" value="Catalase"/>
    <property type="match status" value="1"/>
</dbReference>
<dbReference type="PROSITE" id="PS51402">
    <property type="entry name" value="CATALASE_3"/>
    <property type="match status" value="1"/>
</dbReference>
<dbReference type="AlphaFoldDB" id="A0A5P8W739"/>
<evidence type="ECO:0000256" key="3">
    <source>
        <dbReference type="ARBA" id="ARBA00012314"/>
    </source>
</evidence>
<keyword evidence="7" id="KW-1185">Reference proteome</keyword>
<dbReference type="GO" id="GO:0042744">
    <property type="term" value="P:hydrogen peroxide catabolic process"/>
    <property type="evidence" value="ECO:0007669"/>
    <property type="project" value="TreeGrafter"/>
</dbReference>
<reference evidence="6 7" key="1">
    <citation type="submission" date="2019-10" db="EMBL/GenBank/DDBJ databases">
        <title>Genomic and transcriptomic insights into the perfect genentic adaptation of a filamentous nitrogen-fixing cyanobacterium to rice fields.</title>
        <authorList>
            <person name="Chen Z."/>
        </authorList>
    </citation>
    <scope>NUCLEOTIDE SEQUENCE [LARGE SCALE GENOMIC DNA]</scope>
    <source>
        <strain evidence="6">CCNUC1</strain>
    </source>
</reference>
<dbReference type="EMBL" id="CP045226">
    <property type="protein sequence ID" value="QFS48392.1"/>
    <property type="molecule type" value="Genomic_DNA"/>
</dbReference>
<dbReference type="InterPro" id="IPR020835">
    <property type="entry name" value="Catalase_sf"/>
</dbReference>
<dbReference type="Gene3D" id="2.40.180.10">
    <property type="entry name" value="Catalase core domain"/>
    <property type="match status" value="1"/>
</dbReference>
<dbReference type="InterPro" id="IPR011614">
    <property type="entry name" value="Catalase_core"/>
</dbReference>
<dbReference type="PANTHER" id="PTHR11465">
    <property type="entry name" value="CATALASE"/>
    <property type="match status" value="1"/>
</dbReference>
<sequence>MPFGTGVLVDELDFSDDKLLQGRTFSYSDTQRYHVGANYLQLAINKPKTRVATNQYGGQMDYLDGDKGSENPHINYEPSSIDGLKEAPKSGKDYTPHVEGQVMRKKISLLK</sequence>
<accession>A0A5P8W739</accession>
<dbReference type="KEGG" id="nsh:GXM_05886"/>